<protein>
    <submittedName>
        <fullName evidence="1">Uncharacterized protein</fullName>
    </submittedName>
</protein>
<dbReference type="STRING" id="280332.CQ12_30330"/>
<evidence type="ECO:0000313" key="2">
    <source>
        <dbReference type="Proteomes" id="UP000050863"/>
    </source>
</evidence>
<comment type="caution">
    <text evidence="1">The sequence shown here is derived from an EMBL/GenBank/DDBJ whole genome shotgun (WGS) entry which is preliminary data.</text>
</comment>
<name>A0A0R3KIE0_9BRAD</name>
<gene>
    <name evidence="1" type="ORF">CQ12_30330</name>
</gene>
<organism evidence="1 2">
    <name type="scientific">Bradyrhizobium jicamae</name>
    <dbReference type="NCBI Taxonomy" id="280332"/>
    <lineage>
        <taxon>Bacteria</taxon>
        <taxon>Pseudomonadati</taxon>
        <taxon>Pseudomonadota</taxon>
        <taxon>Alphaproteobacteria</taxon>
        <taxon>Hyphomicrobiales</taxon>
        <taxon>Nitrobacteraceae</taxon>
        <taxon>Bradyrhizobium</taxon>
    </lineage>
</organism>
<evidence type="ECO:0000313" key="1">
    <source>
        <dbReference type="EMBL" id="KRQ92916.1"/>
    </source>
</evidence>
<reference evidence="1 2" key="1">
    <citation type="submission" date="2014-03" db="EMBL/GenBank/DDBJ databases">
        <title>Bradyrhizobium valentinum sp. nov., isolated from effective nodules of Lupinus mariae-josephae, a lupine endemic of basic-lime soils in Eastern Spain.</title>
        <authorList>
            <person name="Duran D."/>
            <person name="Rey L."/>
            <person name="Navarro A."/>
            <person name="Busquets A."/>
            <person name="Imperial J."/>
            <person name="Ruiz-Argueso T."/>
        </authorList>
    </citation>
    <scope>NUCLEOTIDE SEQUENCE [LARGE SCALE GENOMIC DNA]</scope>
    <source>
        <strain evidence="1 2">PAC68</strain>
    </source>
</reference>
<sequence>MSLGPFDRGSFGHIRSEQKLTFGQRRALLHGVRNRSKHRRRGGHLDLYYRWDRGPIIEAACTLGTITAWNATRKRSPSPDGLDVENRTRVTLQFSQPLILSEALRVRHLLMVLMELLAQGRKKLPIFGCGIPASPKARNSTSSQ</sequence>
<dbReference type="EMBL" id="LLXZ01000231">
    <property type="protein sequence ID" value="KRQ92916.1"/>
    <property type="molecule type" value="Genomic_DNA"/>
</dbReference>
<proteinExistence type="predicted"/>
<dbReference type="AlphaFoldDB" id="A0A0R3KIE0"/>
<keyword evidence="2" id="KW-1185">Reference proteome</keyword>
<dbReference type="Proteomes" id="UP000050863">
    <property type="component" value="Unassembled WGS sequence"/>
</dbReference>
<accession>A0A0R3KIE0</accession>
<dbReference type="RefSeq" id="WP_057840871.1">
    <property type="nucleotide sequence ID" value="NZ_LLXZ01000231.1"/>
</dbReference>